<gene>
    <name evidence="1" type="ORF">Lpp71_15479</name>
</gene>
<organism evidence="1 2">
    <name type="scientific">Lacticaseibacillus paracasei subsp. paracasei Lpp71</name>
    <dbReference type="NCBI Taxonomy" id="1256207"/>
    <lineage>
        <taxon>Bacteria</taxon>
        <taxon>Bacillati</taxon>
        <taxon>Bacillota</taxon>
        <taxon>Bacilli</taxon>
        <taxon>Lactobacillales</taxon>
        <taxon>Lactobacillaceae</taxon>
        <taxon>Lacticaseibacillus</taxon>
    </lineage>
</organism>
<dbReference type="Gene3D" id="1.10.1040.10">
    <property type="entry name" value="N-(1-d-carboxylethyl)-l-norvaline Dehydrogenase, domain 2"/>
    <property type="match status" value="1"/>
</dbReference>
<feature type="non-terminal residue" evidence="1">
    <location>
        <position position="1"/>
    </location>
</feature>
<dbReference type="InterPro" id="IPR013328">
    <property type="entry name" value="6PGD_dom2"/>
</dbReference>
<protein>
    <submittedName>
        <fullName evidence="1">Mannitol dehydrogenase</fullName>
    </submittedName>
</protein>
<sequence length="64" mass="7230">CALLFHNPDDKQAVKMQQFIQTHGIEKAIAQYTKIQPNSAMFEKLLKAYWEAKAKLPANVGNAK</sequence>
<dbReference type="EMBL" id="ANKD01000776">
    <property type="protein sequence ID" value="EPC69686.1"/>
    <property type="molecule type" value="Genomic_DNA"/>
</dbReference>
<accession>A0A8E0MDA6</accession>
<reference evidence="1 2" key="1">
    <citation type="journal article" date="2013" name="PLoS ONE">
        <title>Lactobacillus paracasei comparative genomics: towards species pan-genome definition and exploitation of diversity.</title>
        <authorList>
            <person name="Smokvina T."/>
            <person name="Wels M."/>
            <person name="Polka J."/>
            <person name="Chervaux C."/>
            <person name="Brisse S."/>
            <person name="Boekhorst J."/>
            <person name="van Hylckama Vlieg J.E."/>
            <person name="Siezen R.J."/>
        </authorList>
    </citation>
    <scope>NUCLEOTIDE SEQUENCE [LARGE SCALE GENOMIC DNA]</scope>
    <source>
        <strain evidence="1 2">Lpp71</strain>
    </source>
</reference>
<evidence type="ECO:0000313" key="1">
    <source>
        <dbReference type="EMBL" id="EPC69686.1"/>
    </source>
</evidence>
<proteinExistence type="predicted"/>
<dbReference type="AlphaFoldDB" id="A0A8E0MDA6"/>
<dbReference type="Proteomes" id="UP000014252">
    <property type="component" value="Unassembled WGS sequence"/>
</dbReference>
<evidence type="ECO:0000313" key="2">
    <source>
        <dbReference type="Proteomes" id="UP000014252"/>
    </source>
</evidence>
<comment type="caution">
    <text evidence="1">The sequence shown here is derived from an EMBL/GenBank/DDBJ whole genome shotgun (WGS) entry which is preliminary data.</text>
</comment>
<name>A0A8E0MDA6_LACPA</name>